<dbReference type="EMBL" id="JALPRK010000006">
    <property type="protein sequence ID" value="MCK8487349.1"/>
    <property type="molecule type" value="Genomic_DNA"/>
</dbReference>
<dbReference type="RefSeq" id="WP_248551551.1">
    <property type="nucleotide sequence ID" value="NZ_JALPRK010000006.1"/>
</dbReference>
<proteinExistence type="predicted"/>
<sequence>MIDINLLPPKPRKASAGVVLPILLLLAGLALSAFLGYEYWGMQENTAAMKTSIAETEQQQAELQSELQSLGSSGISAAGAELIEKQREQRPDVKTLIGSLEAPLPTGSTLETVQYGETGLIWTCLFTSLSQASAYSTALREQPDLSGELIQSVKELPGQGYIGTFELRLGTGAGAAEQAGGGE</sequence>
<gene>
    <name evidence="1" type="ORF">M0651_09210</name>
</gene>
<dbReference type="Proteomes" id="UP001139534">
    <property type="component" value="Unassembled WGS sequence"/>
</dbReference>
<name>A0A9X1XXW9_9BACL</name>
<organism evidence="1 2">
    <name type="scientific">Paenibacillus mellifer</name>
    <dbReference type="NCBI Taxonomy" id="2937794"/>
    <lineage>
        <taxon>Bacteria</taxon>
        <taxon>Bacillati</taxon>
        <taxon>Bacillota</taxon>
        <taxon>Bacilli</taxon>
        <taxon>Bacillales</taxon>
        <taxon>Paenibacillaceae</taxon>
        <taxon>Paenibacillus</taxon>
    </lineage>
</organism>
<keyword evidence="2" id="KW-1185">Reference proteome</keyword>
<accession>A0A9X1XXW9</accession>
<evidence type="ECO:0008006" key="3">
    <source>
        <dbReference type="Google" id="ProtNLM"/>
    </source>
</evidence>
<protein>
    <recommendedName>
        <fullName evidence="3">Fimbrial protein</fullName>
    </recommendedName>
</protein>
<evidence type="ECO:0000313" key="2">
    <source>
        <dbReference type="Proteomes" id="UP001139534"/>
    </source>
</evidence>
<dbReference type="AlphaFoldDB" id="A0A9X1XXW9"/>
<comment type="caution">
    <text evidence="1">The sequence shown here is derived from an EMBL/GenBank/DDBJ whole genome shotgun (WGS) entry which is preliminary data.</text>
</comment>
<reference evidence="1" key="1">
    <citation type="submission" date="2022-04" db="EMBL/GenBank/DDBJ databases">
        <authorList>
            <person name="Seo M.-J."/>
        </authorList>
    </citation>
    <scope>NUCLEOTIDE SEQUENCE</scope>
    <source>
        <strain evidence="1">MBLB2552</strain>
    </source>
</reference>
<evidence type="ECO:0000313" key="1">
    <source>
        <dbReference type="EMBL" id="MCK8487349.1"/>
    </source>
</evidence>